<dbReference type="Proteomes" id="UP001203423">
    <property type="component" value="Unassembled WGS sequence"/>
</dbReference>
<protein>
    <submittedName>
        <fullName evidence="4">FAD-dependent monooxygenase</fullName>
    </submittedName>
</protein>
<dbReference type="InterPro" id="IPR036188">
    <property type="entry name" value="FAD/NAD-bd_sf"/>
</dbReference>
<keyword evidence="1" id="KW-0560">Oxidoreductase</keyword>
<proteinExistence type="predicted"/>
<name>A0ABT0LAR0_9GAMM</name>
<comment type="caution">
    <text evidence="4">The sequence shown here is derived from an EMBL/GenBank/DDBJ whole genome shotgun (WGS) entry which is preliminary data.</text>
</comment>
<dbReference type="PANTHER" id="PTHR43476">
    <property type="entry name" value="3-(3-HYDROXY-PHENYL)PROPIONATE/3-HYDROXYCINNAMIC ACID HYDROXYLASE"/>
    <property type="match status" value="1"/>
</dbReference>
<organism evidence="4 5">
    <name type="scientific">Shewanella surugensis</name>
    <dbReference type="NCBI Taxonomy" id="212020"/>
    <lineage>
        <taxon>Bacteria</taxon>
        <taxon>Pseudomonadati</taxon>
        <taxon>Pseudomonadota</taxon>
        <taxon>Gammaproteobacteria</taxon>
        <taxon>Alteromonadales</taxon>
        <taxon>Shewanellaceae</taxon>
        <taxon>Shewanella</taxon>
    </lineage>
</organism>
<evidence type="ECO:0000256" key="1">
    <source>
        <dbReference type="ARBA" id="ARBA00023002"/>
    </source>
</evidence>
<dbReference type="Pfam" id="PF01494">
    <property type="entry name" value="FAD_binding_3"/>
    <property type="match status" value="1"/>
</dbReference>
<sequence length="376" mass="42861">MILIIGAGPVGLATALRLHQNKIPFLIVEKRENINIASKASTFLPAVLPYLDEMGVLDGIIDKGIKISNIKYINLDDNAELTLNIHEIKNECSHPYRLHLEQSYLCKEIIKKLTLSSAECIKTGIEFLYYINNKTGITARCRNDKNEIIQINADWIIGTDGINSQVRKSMKLSLKGYDFPNPVLRLFFKDLPEDIKHKLAGVTYFIKTKETLSILQMKNEWRVIIRLENIPKEQLCNTGFQLNYLNGFFDNNIWLSAPTQYDLYWVGQKLVQNNIIQRAMLIGDSAHSTNTRGGMNMNFGIISGILIADSITHFYHGDITESELINSQKMRLIAARELLLKTTESLLTPQTIIDDKRFSNECFRTDFIKKCSLLNS</sequence>
<evidence type="ECO:0000313" key="5">
    <source>
        <dbReference type="Proteomes" id="UP001203423"/>
    </source>
</evidence>
<dbReference type="PANTHER" id="PTHR43476:SF4">
    <property type="entry name" value="BLR0106 PROTEIN"/>
    <property type="match status" value="1"/>
</dbReference>
<evidence type="ECO:0000259" key="3">
    <source>
        <dbReference type="Pfam" id="PF01494"/>
    </source>
</evidence>
<keyword evidence="5" id="KW-1185">Reference proteome</keyword>
<dbReference type="SUPFAM" id="SSF51905">
    <property type="entry name" value="FAD/NAD(P)-binding domain"/>
    <property type="match status" value="1"/>
</dbReference>
<reference evidence="4 5" key="1">
    <citation type="submission" date="2022-01" db="EMBL/GenBank/DDBJ databases">
        <title>Whole genome-based taxonomy of the Shewanellaceae.</title>
        <authorList>
            <person name="Martin-Rodriguez A.J."/>
        </authorList>
    </citation>
    <scope>NUCLEOTIDE SEQUENCE [LARGE SCALE GENOMIC DNA]</scope>
    <source>
        <strain evidence="4 5">DSM 17177</strain>
    </source>
</reference>
<accession>A0ABT0LAR0</accession>
<dbReference type="RefSeq" id="WP_248940008.1">
    <property type="nucleotide sequence ID" value="NZ_JAKIKS010000030.1"/>
</dbReference>
<dbReference type="EMBL" id="JAKIKS010000030">
    <property type="protein sequence ID" value="MCL1124730.1"/>
    <property type="molecule type" value="Genomic_DNA"/>
</dbReference>
<keyword evidence="2" id="KW-0520">NAD</keyword>
<dbReference type="InterPro" id="IPR050631">
    <property type="entry name" value="PheA/TfdB_FAD_monoxygenase"/>
</dbReference>
<dbReference type="GO" id="GO:0004497">
    <property type="term" value="F:monooxygenase activity"/>
    <property type="evidence" value="ECO:0007669"/>
    <property type="project" value="UniProtKB-KW"/>
</dbReference>
<dbReference type="Gene3D" id="3.50.50.60">
    <property type="entry name" value="FAD/NAD(P)-binding domain"/>
    <property type="match status" value="1"/>
</dbReference>
<feature type="domain" description="FAD-binding" evidence="3">
    <location>
        <begin position="2"/>
        <end position="336"/>
    </location>
</feature>
<dbReference type="Gene3D" id="3.30.70.2450">
    <property type="match status" value="1"/>
</dbReference>
<dbReference type="InterPro" id="IPR002938">
    <property type="entry name" value="FAD-bd"/>
</dbReference>
<evidence type="ECO:0000256" key="2">
    <source>
        <dbReference type="ARBA" id="ARBA00023027"/>
    </source>
</evidence>
<keyword evidence="4" id="KW-0503">Monooxygenase</keyword>
<evidence type="ECO:0000313" key="4">
    <source>
        <dbReference type="EMBL" id="MCL1124730.1"/>
    </source>
</evidence>
<dbReference type="PRINTS" id="PR00420">
    <property type="entry name" value="RNGMNOXGNASE"/>
</dbReference>
<gene>
    <name evidence="4" type="ORF">L2764_09630</name>
</gene>